<dbReference type="Pfam" id="PF13377">
    <property type="entry name" value="Peripla_BP_3"/>
    <property type="match status" value="1"/>
</dbReference>
<dbReference type="EMBL" id="BAAAQQ010000013">
    <property type="protein sequence ID" value="GAA2128691.1"/>
    <property type="molecule type" value="Genomic_DNA"/>
</dbReference>
<dbReference type="SUPFAM" id="SSF53822">
    <property type="entry name" value="Periplasmic binding protein-like I"/>
    <property type="match status" value="1"/>
</dbReference>
<keyword evidence="3" id="KW-0804">Transcription</keyword>
<sequence>MQARLRDVAERAGVSVKTVSNVVNGYPHVSPGMRERVQQVLDEMGYRPNANARMLRAGRTGVIALALPELANPYFSELAGFVVQVAEERGWTVLVDQTDGLRERELLVAGGVRHHLIDGLILSPVALGSDDLTHRSADDIPLVLIGEKLDAGPADHVAIDNVAAARAATEHLLGLGRTRVAALGHQPGSASESGVAALRLHGWEEALRAAGMHVDEHLVSAVPTFRREDGKAAMAALLESGARPDAVLCFNDTLAIGALRELHDRGLRVPADVAVIGIDDVADGRFSVPTLSTIAPDKASIARTAVRMLAERLEPGGRDLAPREVVASFELVPRESTLA</sequence>
<dbReference type="Gene3D" id="3.40.50.2300">
    <property type="match status" value="2"/>
</dbReference>
<accession>A0ABN2YKV5</accession>
<evidence type="ECO:0000256" key="1">
    <source>
        <dbReference type="ARBA" id="ARBA00023015"/>
    </source>
</evidence>
<feature type="domain" description="HTH lacI-type" evidence="4">
    <location>
        <begin position="3"/>
        <end position="57"/>
    </location>
</feature>
<evidence type="ECO:0000256" key="2">
    <source>
        <dbReference type="ARBA" id="ARBA00023125"/>
    </source>
</evidence>
<organism evidence="5 6">
    <name type="scientific">Nocardioides bigeumensis</name>
    <dbReference type="NCBI Taxonomy" id="433657"/>
    <lineage>
        <taxon>Bacteria</taxon>
        <taxon>Bacillati</taxon>
        <taxon>Actinomycetota</taxon>
        <taxon>Actinomycetes</taxon>
        <taxon>Propionibacteriales</taxon>
        <taxon>Nocardioidaceae</taxon>
        <taxon>Nocardioides</taxon>
    </lineage>
</organism>
<dbReference type="Proteomes" id="UP001500575">
    <property type="component" value="Unassembled WGS sequence"/>
</dbReference>
<comment type="caution">
    <text evidence="5">The sequence shown here is derived from an EMBL/GenBank/DDBJ whole genome shotgun (WGS) entry which is preliminary data.</text>
</comment>
<dbReference type="CDD" id="cd06267">
    <property type="entry name" value="PBP1_LacI_sugar_binding-like"/>
    <property type="match status" value="1"/>
</dbReference>
<keyword evidence="6" id="KW-1185">Reference proteome</keyword>
<dbReference type="GO" id="GO:0003677">
    <property type="term" value="F:DNA binding"/>
    <property type="evidence" value="ECO:0007669"/>
    <property type="project" value="UniProtKB-KW"/>
</dbReference>
<dbReference type="CDD" id="cd01392">
    <property type="entry name" value="HTH_LacI"/>
    <property type="match status" value="1"/>
</dbReference>
<dbReference type="SMART" id="SM00354">
    <property type="entry name" value="HTH_LACI"/>
    <property type="match status" value="1"/>
</dbReference>
<evidence type="ECO:0000259" key="4">
    <source>
        <dbReference type="PROSITE" id="PS50932"/>
    </source>
</evidence>
<dbReference type="PANTHER" id="PTHR30146">
    <property type="entry name" value="LACI-RELATED TRANSCRIPTIONAL REPRESSOR"/>
    <property type="match status" value="1"/>
</dbReference>
<keyword evidence="2 5" id="KW-0238">DNA-binding</keyword>
<keyword evidence="1" id="KW-0805">Transcription regulation</keyword>
<name>A0ABN2YKV5_9ACTN</name>
<proteinExistence type="predicted"/>
<evidence type="ECO:0000313" key="5">
    <source>
        <dbReference type="EMBL" id="GAA2128691.1"/>
    </source>
</evidence>
<dbReference type="InterPro" id="IPR046335">
    <property type="entry name" value="LacI/GalR-like_sensor"/>
</dbReference>
<dbReference type="InterPro" id="IPR010982">
    <property type="entry name" value="Lambda_DNA-bd_dom_sf"/>
</dbReference>
<gene>
    <name evidence="5" type="ORF">GCM10009843_29420</name>
</gene>
<evidence type="ECO:0000313" key="6">
    <source>
        <dbReference type="Proteomes" id="UP001500575"/>
    </source>
</evidence>
<dbReference type="PROSITE" id="PS00356">
    <property type="entry name" value="HTH_LACI_1"/>
    <property type="match status" value="1"/>
</dbReference>
<dbReference type="InterPro" id="IPR028082">
    <property type="entry name" value="Peripla_BP_I"/>
</dbReference>
<dbReference type="InterPro" id="IPR000843">
    <property type="entry name" value="HTH_LacI"/>
</dbReference>
<dbReference type="PROSITE" id="PS50932">
    <property type="entry name" value="HTH_LACI_2"/>
    <property type="match status" value="1"/>
</dbReference>
<dbReference type="Pfam" id="PF00356">
    <property type="entry name" value="LacI"/>
    <property type="match status" value="1"/>
</dbReference>
<dbReference type="RefSeq" id="WP_344304544.1">
    <property type="nucleotide sequence ID" value="NZ_BAAAQQ010000013.1"/>
</dbReference>
<dbReference type="Gene3D" id="1.10.260.40">
    <property type="entry name" value="lambda repressor-like DNA-binding domains"/>
    <property type="match status" value="1"/>
</dbReference>
<dbReference type="SUPFAM" id="SSF47413">
    <property type="entry name" value="lambda repressor-like DNA-binding domains"/>
    <property type="match status" value="1"/>
</dbReference>
<dbReference type="PANTHER" id="PTHR30146:SF109">
    <property type="entry name" value="HTH-TYPE TRANSCRIPTIONAL REGULATOR GALS"/>
    <property type="match status" value="1"/>
</dbReference>
<reference evidence="5 6" key="1">
    <citation type="journal article" date="2019" name="Int. J. Syst. Evol. Microbiol.">
        <title>The Global Catalogue of Microorganisms (GCM) 10K type strain sequencing project: providing services to taxonomists for standard genome sequencing and annotation.</title>
        <authorList>
            <consortium name="The Broad Institute Genomics Platform"/>
            <consortium name="The Broad Institute Genome Sequencing Center for Infectious Disease"/>
            <person name="Wu L."/>
            <person name="Ma J."/>
        </authorList>
    </citation>
    <scope>NUCLEOTIDE SEQUENCE [LARGE SCALE GENOMIC DNA]</scope>
    <source>
        <strain evidence="5 6">JCM 16021</strain>
    </source>
</reference>
<protein>
    <submittedName>
        <fullName evidence="5">LacI family DNA-binding transcriptional regulator</fullName>
    </submittedName>
</protein>
<evidence type="ECO:0000256" key="3">
    <source>
        <dbReference type="ARBA" id="ARBA00023163"/>
    </source>
</evidence>